<dbReference type="InterPro" id="IPR006963">
    <property type="entry name" value="Mopterin_OxRdtase_4Fe-4S_dom"/>
</dbReference>
<dbReference type="InterPro" id="IPR006657">
    <property type="entry name" value="MoPterin_dinucl-bd_dom"/>
</dbReference>
<dbReference type="GO" id="GO:0016491">
    <property type="term" value="F:oxidoreductase activity"/>
    <property type="evidence" value="ECO:0007669"/>
    <property type="project" value="UniProtKB-KW"/>
</dbReference>
<dbReference type="SUPFAM" id="SSF53706">
    <property type="entry name" value="Formate dehydrogenase/DMSO reductase, domains 1-3"/>
    <property type="match status" value="1"/>
</dbReference>
<protein>
    <submittedName>
        <fullName evidence="9">Molybdopterin oxidoreductase Fe4S4 domain protein</fullName>
        <ecNumber evidence="9">1.-.-.-</ecNumber>
    </submittedName>
    <submittedName>
        <fullName evidence="10">Trimethylamine-N-oxide reductase</fullName>
    </submittedName>
</protein>
<keyword evidence="4" id="KW-0479">Metal-binding</keyword>
<keyword evidence="3" id="KW-0500">Molybdenum</keyword>
<dbReference type="Pfam" id="PF01568">
    <property type="entry name" value="Molydop_binding"/>
    <property type="match status" value="1"/>
</dbReference>
<evidence type="ECO:0000313" key="9">
    <source>
        <dbReference type="EMBL" id="CAA7599775.1"/>
    </source>
</evidence>
<dbReference type="EMBL" id="LR746496">
    <property type="protein sequence ID" value="CAA7599775.1"/>
    <property type="molecule type" value="Genomic_DNA"/>
</dbReference>
<keyword evidence="11" id="KW-1185">Reference proteome</keyword>
<keyword evidence="5 9" id="KW-0560">Oxidoreductase</keyword>
<gene>
    <name evidence="9" type="ORF">DEACI_0402</name>
    <name evidence="10" type="ORF">DEACI_1804</name>
</gene>
<evidence type="ECO:0000256" key="2">
    <source>
        <dbReference type="ARBA" id="ARBA00010312"/>
    </source>
</evidence>
<comment type="similarity">
    <text evidence="2">Belongs to the prokaryotic molybdopterin-containing oxidoreductase family.</text>
</comment>
<dbReference type="Proteomes" id="UP001071230">
    <property type="component" value="Unassembled WGS sequence"/>
</dbReference>
<dbReference type="RefSeq" id="WP_240983539.1">
    <property type="nucleotide sequence ID" value="NZ_CDGJ01000052.1"/>
</dbReference>
<keyword evidence="6" id="KW-0408">Iron</keyword>
<dbReference type="Gene3D" id="2.20.25.90">
    <property type="entry name" value="ADC-like domains"/>
    <property type="match status" value="1"/>
</dbReference>
<dbReference type="SMART" id="SM00926">
    <property type="entry name" value="Molybdop_Fe4S4"/>
    <property type="match status" value="1"/>
</dbReference>
<dbReference type="Gene3D" id="3.40.50.740">
    <property type="match status" value="1"/>
</dbReference>
<comment type="cofactor">
    <cofactor evidence="1">
        <name>Mo-bis(molybdopterin guanine dinucleotide)</name>
        <dbReference type="ChEBI" id="CHEBI:60539"/>
    </cofactor>
</comment>
<evidence type="ECO:0000256" key="6">
    <source>
        <dbReference type="ARBA" id="ARBA00023004"/>
    </source>
</evidence>
<dbReference type="GO" id="GO:0051536">
    <property type="term" value="F:iron-sulfur cluster binding"/>
    <property type="evidence" value="ECO:0007669"/>
    <property type="project" value="UniProtKB-KW"/>
</dbReference>
<dbReference type="Pfam" id="PF04879">
    <property type="entry name" value="Molybdop_Fe4S4"/>
    <property type="match status" value="1"/>
</dbReference>
<reference evidence="10" key="1">
    <citation type="submission" date="2014-11" db="EMBL/GenBank/DDBJ databases">
        <authorList>
            <person name="Hornung B.V."/>
        </authorList>
    </citation>
    <scope>NUCLEOTIDE SEQUENCE</scope>
    <source>
        <strain evidence="10">INE</strain>
    </source>
</reference>
<dbReference type="InterPro" id="IPR006656">
    <property type="entry name" value="Mopterin_OxRdtase"/>
</dbReference>
<proteinExistence type="inferred from homology"/>
<dbReference type="Gene3D" id="2.40.40.20">
    <property type="match status" value="1"/>
</dbReference>
<evidence type="ECO:0000256" key="3">
    <source>
        <dbReference type="ARBA" id="ARBA00022505"/>
    </source>
</evidence>
<dbReference type="PANTHER" id="PTHR43742:SF6">
    <property type="entry name" value="OXIDOREDUCTASE YYAE-RELATED"/>
    <property type="match status" value="1"/>
</dbReference>
<evidence type="ECO:0000256" key="5">
    <source>
        <dbReference type="ARBA" id="ARBA00023002"/>
    </source>
</evidence>
<evidence type="ECO:0000313" key="11">
    <source>
        <dbReference type="Proteomes" id="UP001071230"/>
    </source>
</evidence>
<evidence type="ECO:0000256" key="4">
    <source>
        <dbReference type="ARBA" id="ARBA00022723"/>
    </source>
</evidence>
<keyword evidence="7" id="KW-0411">Iron-sulfur</keyword>
<dbReference type="GO" id="GO:0046872">
    <property type="term" value="F:metal ion binding"/>
    <property type="evidence" value="ECO:0007669"/>
    <property type="project" value="UniProtKB-KW"/>
</dbReference>
<organism evidence="9">
    <name type="scientific">Acididesulfobacillus acetoxydans</name>
    <dbReference type="NCBI Taxonomy" id="1561005"/>
    <lineage>
        <taxon>Bacteria</taxon>
        <taxon>Bacillati</taxon>
        <taxon>Bacillota</taxon>
        <taxon>Clostridia</taxon>
        <taxon>Eubacteriales</taxon>
        <taxon>Peptococcaceae</taxon>
        <taxon>Acididesulfobacillus</taxon>
    </lineage>
</organism>
<dbReference type="EMBL" id="CDGJ01000052">
    <property type="protein sequence ID" value="CEJ07341.1"/>
    <property type="molecule type" value="Genomic_DNA"/>
</dbReference>
<reference evidence="9" key="2">
    <citation type="submission" date="2020-01" db="EMBL/GenBank/DDBJ databases">
        <authorList>
            <person name="Hornung B."/>
        </authorList>
    </citation>
    <scope>NUCLEOTIDE SEQUENCE</scope>
    <source>
        <strain evidence="9">PacBioINE</strain>
    </source>
</reference>
<evidence type="ECO:0000256" key="7">
    <source>
        <dbReference type="ARBA" id="ARBA00023014"/>
    </source>
</evidence>
<dbReference type="EC" id="1.-.-.-" evidence="9"/>
<dbReference type="AlphaFoldDB" id="A0A8S0Y1P8"/>
<dbReference type="GO" id="GO:0043546">
    <property type="term" value="F:molybdopterin cofactor binding"/>
    <property type="evidence" value="ECO:0007669"/>
    <property type="project" value="InterPro"/>
</dbReference>
<dbReference type="PROSITE" id="PS00490">
    <property type="entry name" value="MOLYBDOPTERIN_PROK_2"/>
    <property type="match status" value="1"/>
</dbReference>
<dbReference type="InterPro" id="IPR050612">
    <property type="entry name" value="Prok_Mopterin_Oxidored"/>
</dbReference>
<dbReference type="Gene3D" id="3.30.2070.10">
    <property type="entry name" value="Formate dehydrogenase/DMSO reductase"/>
    <property type="match status" value="1"/>
</dbReference>
<accession>A0A8S0Y1P8</accession>
<name>A0A8S0Y1P8_9FIRM</name>
<dbReference type="CDD" id="cd02766">
    <property type="entry name" value="MopB_3"/>
    <property type="match status" value="1"/>
</dbReference>
<dbReference type="SUPFAM" id="SSF50692">
    <property type="entry name" value="ADC-like"/>
    <property type="match status" value="1"/>
</dbReference>
<dbReference type="PROSITE" id="PS51669">
    <property type="entry name" value="4FE4S_MOW_BIS_MGD"/>
    <property type="match status" value="1"/>
</dbReference>
<sequence length="666" mass="73286">MTEVVRSACPLNCPDSCAFLVEKTQQGLRVYGDRENPITRGFICAKGRALAERVFSRDRLRFPQLRAGTSWKRISWEEAYKLLAGEIRRTVEETGPWGIFHHFDYGHNGVLRALDRRFFQALGGVTEPRGSMCWGAGYRAQEIDFGAVRSSLWQDLVRAGLIILWGRDPAVTSIHLQPLLRAARRQGAKLIVINPVRVRSADFADAYFRVNPGTDGALALGLAHIVLDRGWLDQDFVKAHVKGFSAFAVRVKDFPPAKVSALTGMSVEDMRFLAESMGREKPVSFLLGYGLQRYTNGGNTVRAVDALAALTGNVGRPGAGVHFAHAYHKRNLNSLFLPPGDWQSRAFPHALLAQSLKQADPPVRLALVTRSNPLVQQPDSLLWREVWQGIRFKVVLDTVMTETAKQSDLVLPVTTVFEEEDLIATSWSPFLQYAGKVLEPQGEAKAEPLLFTELAQRLGLGRYFPFSAAKWLEYVLEPLAQQGVTLGRLKEGPLRAPYIPEVAWGDYLFATPSGKIELFSELARKESGDPMANFTGERPDVPGGDGSGLEGETREFPFYLLTPHPAAGIHSQFMEGKGLRVFIHPSLAGRFKLSPGDMVLVSTARGQLQAPVAVSEAIHPSCVVIPEGVTAGGLGVNQLIGGRVSDLGESTSYYEERCTVRATIRA</sequence>
<feature type="domain" description="4Fe-4S Mo/W bis-MGD-type" evidence="8">
    <location>
        <begin position="2"/>
        <end position="58"/>
    </location>
</feature>
<dbReference type="PANTHER" id="PTHR43742">
    <property type="entry name" value="TRIMETHYLAMINE-N-OXIDE REDUCTASE"/>
    <property type="match status" value="1"/>
</dbReference>
<dbReference type="Proteomes" id="UP000836597">
    <property type="component" value="Chromosome"/>
</dbReference>
<dbReference type="Gene3D" id="3.40.228.10">
    <property type="entry name" value="Dimethylsulfoxide Reductase, domain 2"/>
    <property type="match status" value="1"/>
</dbReference>
<evidence type="ECO:0000313" key="10">
    <source>
        <dbReference type="EMBL" id="CEJ07341.1"/>
    </source>
</evidence>
<dbReference type="InterPro" id="IPR009010">
    <property type="entry name" value="Asp_de-COase-like_dom_sf"/>
</dbReference>
<evidence type="ECO:0000256" key="1">
    <source>
        <dbReference type="ARBA" id="ARBA00001942"/>
    </source>
</evidence>
<evidence type="ECO:0000259" key="8">
    <source>
        <dbReference type="PROSITE" id="PS51669"/>
    </source>
</evidence>
<dbReference type="InterPro" id="IPR006655">
    <property type="entry name" value="Mopterin_OxRdtase_prok_CS"/>
</dbReference>
<dbReference type="KEGG" id="aacx:DEACI_0402"/>
<dbReference type="Pfam" id="PF00384">
    <property type="entry name" value="Molybdopterin"/>
    <property type="match status" value="1"/>
</dbReference>